<evidence type="ECO:0000313" key="1">
    <source>
        <dbReference type="EMBL" id="QEM06305.1"/>
    </source>
</evidence>
<dbReference type="Proteomes" id="UP000250557">
    <property type="component" value="Chromosome"/>
</dbReference>
<protein>
    <submittedName>
        <fullName evidence="1">Nucleotidyl transferase AbiEii/AbiGii toxin family protein</fullName>
    </submittedName>
</protein>
<evidence type="ECO:0000313" key="2">
    <source>
        <dbReference type="EMBL" id="QTE51167.1"/>
    </source>
</evidence>
<dbReference type="RefSeq" id="WP_112651772.1">
    <property type="nucleotide sequence ID" value="NZ_CP043451.1"/>
</dbReference>
<dbReference type="EMBL" id="CP043451">
    <property type="protein sequence ID" value="QEM06305.1"/>
    <property type="molecule type" value="Genomic_DNA"/>
</dbReference>
<gene>
    <name evidence="1" type="ORF">DIU31_023315</name>
    <name evidence="2" type="ORF">J3L21_04140</name>
</gene>
<name>A0AAE6MK21_9SPHI</name>
<reference evidence="2 4" key="2">
    <citation type="submission" date="2021-03" db="EMBL/GenBank/DDBJ databases">
        <title>Mucilaginibacter strains isolated from gold and copper mining confer multi heavy-metal resistance.</title>
        <authorList>
            <person name="Li Y."/>
        </authorList>
    </citation>
    <scope>NUCLEOTIDE SEQUENCE [LARGE SCALE GENOMIC DNA]</scope>
    <source>
        <strain evidence="2 4">P2-4</strain>
    </source>
</reference>
<evidence type="ECO:0000313" key="4">
    <source>
        <dbReference type="Proteomes" id="UP000663940"/>
    </source>
</evidence>
<evidence type="ECO:0000313" key="3">
    <source>
        <dbReference type="Proteomes" id="UP000250557"/>
    </source>
</evidence>
<reference evidence="1 3" key="1">
    <citation type="submission" date="2019-08" db="EMBL/GenBank/DDBJ databases">
        <title>Comparative genome analysis confer to the adaptation heavy metal polluted environment.</title>
        <authorList>
            <person name="Li Y."/>
        </authorList>
    </citation>
    <scope>NUCLEOTIDE SEQUENCE [LARGE SCALE GENOMIC DNA]</scope>
    <source>
        <strain evidence="1 3">P2</strain>
    </source>
</reference>
<dbReference type="GO" id="GO:0016740">
    <property type="term" value="F:transferase activity"/>
    <property type="evidence" value="ECO:0007669"/>
    <property type="project" value="UniProtKB-KW"/>
</dbReference>
<sequence length="228" mass="26216">MLHTETVTPGTLELIHRLMDDEKLKQFYLVGGTALSLMLGHRLSIDIDLFTADSFDGLELAKHLNDDHQATILNARNNFLTGHINGVRLDMLLHNYPHVNRVLDPEGIRMLGLEDIAAMKINAIVGNGTRLKDFVDIHYLLKEMPYQQIVEAYLTKYPNTNSHQVRMSLLHHQDIDFTTEIMLIKDEFKWSVIERSIKAAIADHELILQKNIVQTIKRRPKKGFGRKM</sequence>
<dbReference type="AlphaFoldDB" id="A0AAE6MK21"/>
<proteinExistence type="predicted"/>
<dbReference type="EMBL" id="CP071880">
    <property type="protein sequence ID" value="QTE51167.1"/>
    <property type="molecule type" value="Genomic_DNA"/>
</dbReference>
<dbReference type="InterPro" id="IPR014942">
    <property type="entry name" value="AbiEii"/>
</dbReference>
<dbReference type="Pfam" id="PF08843">
    <property type="entry name" value="AbiEii"/>
    <property type="match status" value="2"/>
</dbReference>
<dbReference type="Proteomes" id="UP000663940">
    <property type="component" value="Chromosome"/>
</dbReference>
<accession>A0AAE6MK21</accession>
<keyword evidence="1" id="KW-0808">Transferase</keyword>
<keyword evidence="4" id="KW-1185">Reference proteome</keyword>
<organism evidence="1 3">
    <name type="scientific">Mucilaginibacter rubeus</name>
    <dbReference type="NCBI Taxonomy" id="2027860"/>
    <lineage>
        <taxon>Bacteria</taxon>
        <taxon>Pseudomonadati</taxon>
        <taxon>Bacteroidota</taxon>
        <taxon>Sphingobacteriia</taxon>
        <taxon>Sphingobacteriales</taxon>
        <taxon>Sphingobacteriaceae</taxon>
        <taxon>Mucilaginibacter</taxon>
    </lineage>
</organism>